<dbReference type="PATRIC" id="fig|1496.1373.peg.3315"/>
<dbReference type="InterPro" id="IPR018710">
    <property type="entry name" value="DUF2232"/>
</dbReference>
<dbReference type="EMBL" id="LK932773">
    <property type="protein sequence ID" value="CDS93317.1"/>
    <property type="molecule type" value="Genomic_DNA"/>
</dbReference>
<evidence type="ECO:0000313" key="5">
    <source>
        <dbReference type="EMBL" id="HBH1541101.1"/>
    </source>
</evidence>
<dbReference type="EMBL" id="DAEPXK010000004">
    <property type="protein sequence ID" value="HBH1541101.1"/>
    <property type="molecule type" value="Genomic_DNA"/>
</dbReference>
<reference evidence="3" key="1">
    <citation type="submission" date="2014-07" db="EMBL/GenBank/DDBJ databases">
        <authorList>
            <person name="Monot Marc"/>
        </authorList>
    </citation>
    <scope>NUCLEOTIDE SEQUENCE</scope>
    <source>
        <strain evidence="4">7032989</strain>
        <strain evidence="3">7032994</strain>
    </source>
</reference>
<dbReference type="Proteomes" id="UP000189137">
    <property type="component" value="Unassembled WGS sequence"/>
</dbReference>
<keyword evidence="1" id="KW-1133">Transmembrane helix</keyword>
<feature type="transmembrane region" description="Helical" evidence="1">
    <location>
        <begin position="282"/>
        <end position="303"/>
    </location>
</feature>
<dbReference type="EMBL" id="CAADAN010000011">
    <property type="protein sequence ID" value="VFD34004.1"/>
    <property type="molecule type" value="Genomic_DNA"/>
</dbReference>
<reference evidence="5" key="2">
    <citation type="journal article" date="2018" name="Genome Biol.">
        <title>SKESA: strategic k-mer extension for scrupulous assemblies.</title>
        <authorList>
            <person name="Souvorov A."/>
            <person name="Agarwala R."/>
            <person name="Lipman D.J."/>
        </authorList>
    </citation>
    <scope>NUCLEOTIDE SEQUENCE</scope>
    <source>
        <strain evidence="5">HN1000</strain>
    </source>
</reference>
<proteinExistence type="predicted"/>
<gene>
    <name evidence="4" type="ORF">BN1095_1300140</name>
    <name evidence="2" type="ORF">BN1096_790094</name>
    <name evidence="3" type="ORF">BN1097_790094</name>
    <name evidence="5" type="ORF">KRM00_000558</name>
    <name evidence="8" type="ORF">SAMEA1402366_03246</name>
    <name evidence="7" type="ORF">SAMEA1402399_02895</name>
    <name evidence="6" type="ORF">SAMEA3375112_02623</name>
</gene>
<dbReference type="AlphaFoldDB" id="A0A031WGF9"/>
<feature type="transmembrane region" description="Helical" evidence="1">
    <location>
        <begin position="12"/>
        <end position="43"/>
    </location>
</feature>
<reference evidence="5" key="4">
    <citation type="submission" date="2021-06" db="EMBL/GenBank/DDBJ databases">
        <authorList>
            <consortium name="NCBI Pathogen Detection Project"/>
        </authorList>
    </citation>
    <scope>NUCLEOTIDE SEQUENCE</scope>
    <source>
        <strain evidence="5">HN1000</strain>
    </source>
</reference>
<dbReference type="Pfam" id="PF09991">
    <property type="entry name" value="DUF2232"/>
    <property type="match status" value="1"/>
</dbReference>
<dbReference type="EMBL" id="LK932534">
    <property type="protein sequence ID" value="CDS90206.1"/>
    <property type="molecule type" value="Genomic_DNA"/>
</dbReference>
<name>A0A031WGF9_CLODI</name>
<evidence type="ECO:0000313" key="8">
    <source>
        <dbReference type="EMBL" id="VHY18340.1"/>
    </source>
</evidence>
<dbReference type="KEGG" id="pdf:CD630DERM_36600"/>
<dbReference type="EMBL" id="LK932419">
    <property type="protein sequence ID" value="CDS90409.1"/>
    <property type="molecule type" value="Genomic_DNA"/>
</dbReference>
<feature type="transmembrane region" description="Helical" evidence="1">
    <location>
        <begin position="219"/>
        <end position="238"/>
    </location>
</feature>
<organism evidence="3">
    <name type="scientific">Clostridioides difficile</name>
    <name type="common">Peptoclostridium difficile</name>
    <dbReference type="NCBI Taxonomy" id="1496"/>
    <lineage>
        <taxon>Bacteria</taxon>
        <taxon>Bacillati</taxon>
        <taxon>Bacillota</taxon>
        <taxon>Clostridia</taxon>
        <taxon>Peptostreptococcales</taxon>
        <taxon>Peptostreptococcaceae</taxon>
        <taxon>Clostridioides</taxon>
    </lineage>
</organism>
<dbReference type="EMBL" id="CAAJVP010000020">
    <property type="protein sequence ID" value="VHY18340.1"/>
    <property type="molecule type" value="Genomic_DNA"/>
</dbReference>
<protein>
    <submittedName>
        <fullName evidence="6 7">Membrane protein</fullName>
    </submittedName>
    <submittedName>
        <fullName evidence="3">Putative membrane protein</fullName>
    </submittedName>
    <submittedName>
        <fullName evidence="5">YybS family protein</fullName>
    </submittedName>
</protein>
<dbReference type="Proteomes" id="UP000372533">
    <property type="component" value="Unassembled WGS sequence"/>
</dbReference>
<accession>A0A031WGF9</accession>
<sequence length="318" mass="36385">MNNKIRLSKAMSIIVLAIIIALVIAYIPMLGIFSMLAAVPYVIIGAITDRKYSLISILVTFCVLILFADISYALNICIMYSLPGIVIGKMLKRSFEQEDSNKFEPIYGGTIIFVLSMLVYFFVLKTFLNVNLLDEVSKMISEIVNIQKNSFSATELKVFDKMKPDEIVSYFTNMLPMMLFLQGLLSAFVTYYLSVFFIKRITKMNIRFPKFADFYLPGNAILTTFLLYLLVLFIQIIGSKLYTELIMTNLQLVFNLMFVIQGIAVCIYFLKKWIRQGPNKIMFFSGIILCLFGFMGISFVGMVDSIIDFRKVRSYKST</sequence>
<evidence type="ECO:0000313" key="11">
    <source>
        <dbReference type="Proteomes" id="UP000411588"/>
    </source>
</evidence>
<dbReference type="PANTHER" id="PTHR41324:SF1">
    <property type="entry name" value="DUF2232 DOMAIN-CONTAINING PROTEIN"/>
    <property type="match status" value="1"/>
</dbReference>
<feature type="transmembrane region" description="Helical" evidence="1">
    <location>
        <begin position="103"/>
        <end position="123"/>
    </location>
</feature>
<evidence type="ECO:0000313" key="7">
    <source>
        <dbReference type="EMBL" id="VFD34004.1"/>
    </source>
</evidence>
<dbReference type="Proteomes" id="UP000878956">
    <property type="component" value="Unassembled WGS sequence"/>
</dbReference>
<evidence type="ECO:0000256" key="1">
    <source>
        <dbReference type="SAM" id="Phobius"/>
    </source>
</evidence>
<evidence type="ECO:0000313" key="6">
    <source>
        <dbReference type="EMBL" id="SJS67322.1"/>
    </source>
</evidence>
<reference evidence="7 11" key="3">
    <citation type="submission" date="2019-02" db="EMBL/GenBank/DDBJ databases">
        <authorList>
            <consortium name="Pathogen Informatics"/>
        </authorList>
    </citation>
    <scope>NUCLEOTIDE SEQUENCE [LARGE SCALE GENOMIC DNA]</scope>
    <source>
        <strain evidence="11">clo34</strain>
        <strain evidence="7">Clo34</strain>
        <strain evidence="8">Tl291</strain>
        <strain evidence="10">tl291</strain>
        <strain evidence="6 9">VRECD0157</strain>
    </source>
</reference>
<feature type="transmembrane region" description="Helical" evidence="1">
    <location>
        <begin position="179"/>
        <end position="198"/>
    </location>
</feature>
<dbReference type="PANTHER" id="PTHR41324">
    <property type="entry name" value="MEMBRANE PROTEIN-RELATED"/>
    <property type="match status" value="1"/>
</dbReference>
<keyword evidence="1" id="KW-0812">Transmembrane</keyword>
<feature type="transmembrane region" description="Helical" evidence="1">
    <location>
        <begin position="55"/>
        <end position="82"/>
    </location>
</feature>
<dbReference type="RefSeq" id="WP_003434254.1">
    <property type="nucleotide sequence ID" value="NZ_AP031492.1"/>
</dbReference>
<evidence type="ECO:0000313" key="4">
    <source>
        <dbReference type="EMBL" id="CDS93317.1"/>
    </source>
</evidence>
<evidence type="ECO:0000313" key="2">
    <source>
        <dbReference type="EMBL" id="CDS90206.1"/>
    </source>
</evidence>
<evidence type="ECO:0000313" key="3">
    <source>
        <dbReference type="EMBL" id="CDS90409.1"/>
    </source>
</evidence>
<keyword evidence="1" id="KW-0472">Membrane</keyword>
<evidence type="ECO:0000313" key="10">
    <source>
        <dbReference type="Proteomes" id="UP000372533"/>
    </source>
</evidence>
<dbReference type="Proteomes" id="UP000411588">
    <property type="component" value="Unassembled WGS sequence"/>
</dbReference>
<feature type="transmembrane region" description="Helical" evidence="1">
    <location>
        <begin position="250"/>
        <end position="270"/>
    </location>
</feature>
<dbReference type="EMBL" id="FUPS01000009">
    <property type="protein sequence ID" value="SJS67322.1"/>
    <property type="molecule type" value="Genomic_DNA"/>
</dbReference>
<evidence type="ECO:0000313" key="9">
    <source>
        <dbReference type="Proteomes" id="UP000189137"/>
    </source>
</evidence>
<dbReference type="GeneID" id="66356131"/>